<dbReference type="Gene3D" id="1.20.1540.10">
    <property type="entry name" value="Rhomboid-like"/>
    <property type="match status" value="1"/>
</dbReference>
<gene>
    <name evidence="9" type="ORF">AsFPU1_0543</name>
</gene>
<evidence type="ECO:0000259" key="8">
    <source>
        <dbReference type="Pfam" id="PF01694"/>
    </source>
</evidence>
<keyword evidence="3 7" id="KW-0812">Transmembrane</keyword>
<dbReference type="AlphaFoldDB" id="A0A401ID32"/>
<evidence type="ECO:0000256" key="1">
    <source>
        <dbReference type="ARBA" id="ARBA00004141"/>
    </source>
</evidence>
<feature type="domain" description="Peptidase S54 rhomboid" evidence="8">
    <location>
        <begin position="67"/>
        <end position="210"/>
    </location>
</feature>
<reference evidence="10" key="1">
    <citation type="submission" date="2017-05" db="EMBL/GenBank/DDBJ databases">
        <title>Physiological properties and genetic analysis related to exopolysaccharide production of fresh-water unicellular cyanobacterium Aphanothece sacrum, Suizenji Nori, that has been cultured as a food source in Japan.</title>
        <authorList>
            <person name="Kanesaki Y."/>
            <person name="Yoshikawa S."/>
            <person name="Ohki K."/>
        </authorList>
    </citation>
    <scope>NUCLEOTIDE SEQUENCE [LARGE SCALE GENOMIC DNA]</scope>
    <source>
        <strain evidence="10">FPU1</strain>
    </source>
</reference>
<sequence>MLKPSEIKALLPDKKFIPIKPKIKSITQFLIGLNIIFFLLEIKLGGSENIDVLYELGALVPEAVYQGEIWRLITANFLHYGWLHLLVNMLGLYLFGNFVELIIGIYRYLMIYFISGIGAMTIFTFLALIYNQLDYILVGASASIMGLLGTMTTIFFKQWKRYKSPMATKRLQFIISIIFLQFVSDFLVPQVSILSHLCGFLMGLIVSFLML</sequence>
<dbReference type="EMBL" id="BDQK01000001">
    <property type="protein sequence ID" value="GBF79151.1"/>
    <property type="molecule type" value="Genomic_DNA"/>
</dbReference>
<feature type="transmembrane region" description="Helical" evidence="7">
    <location>
        <begin position="135"/>
        <end position="156"/>
    </location>
</feature>
<dbReference type="InterPro" id="IPR050925">
    <property type="entry name" value="Rhomboid_protease_S54"/>
</dbReference>
<proteinExistence type="inferred from homology"/>
<keyword evidence="5 7" id="KW-1133">Transmembrane helix</keyword>
<evidence type="ECO:0000313" key="9">
    <source>
        <dbReference type="EMBL" id="GBF79151.1"/>
    </source>
</evidence>
<accession>A0A401ID32</accession>
<dbReference type="PANTHER" id="PTHR43731:SF14">
    <property type="entry name" value="PRESENILIN-ASSOCIATED RHOMBOID-LIKE PROTEIN, MITOCHONDRIAL"/>
    <property type="match status" value="1"/>
</dbReference>
<comment type="similarity">
    <text evidence="2">Belongs to the peptidase S54 family.</text>
</comment>
<dbReference type="SUPFAM" id="SSF144091">
    <property type="entry name" value="Rhomboid-like"/>
    <property type="match status" value="1"/>
</dbReference>
<comment type="subcellular location">
    <subcellularLocation>
        <location evidence="1">Membrane</location>
        <topology evidence="1">Multi-pass membrane protein</topology>
    </subcellularLocation>
</comment>
<dbReference type="OrthoDB" id="9813074at2"/>
<keyword evidence="4" id="KW-0378">Hydrolase</keyword>
<feature type="transmembrane region" description="Helical" evidence="7">
    <location>
        <begin position="77"/>
        <end position="96"/>
    </location>
</feature>
<name>A0A401ID32_APHSA</name>
<dbReference type="Pfam" id="PF01694">
    <property type="entry name" value="Rhomboid"/>
    <property type="match status" value="1"/>
</dbReference>
<comment type="caution">
    <text evidence="9">The sequence shown here is derived from an EMBL/GenBank/DDBJ whole genome shotgun (WGS) entry which is preliminary data.</text>
</comment>
<dbReference type="InterPro" id="IPR035952">
    <property type="entry name" value="Rhomboid-like_sf"/>
</dbReference>
<organism evidence="9 10">
    <name type="scientific">Aphanothece sacrum FPU1</name>
    <dbReference type="NCBI Taxonomy" id="1920663"/>
    <lineage>
        <taxon>Bacteria</taxon>
        <taxon>Bacillati</taxon>
        <taxon>Cyanobacteriota</taxon>
        <taxon>Cyanophyceae</taxon>
        <taxon>Oscillatoriophycideae</taxon>
        <taxon>Chroococcales</taxon>
        <taxon>Aphanothecaceae</taxon>
        <taxon>Aphanothece</taxon>
    </lineage>
</organism>
<dbReference type="GO" id="GO:0016020">
    <property type="term" value="C:membrane"/>
    <property type="evidence" value="ECO:0007669"/>
    <property type="project" value="UniProtKB-SubCell"/>
</dbReference>
<evidence type="ECO:0000256" key="5">
    <source>
        <dbReference type="ARBA" id="ARBA00022989"/>
    </source>
</evidence>
<keyword evidence="6 7" id="KW-0472">Membrane</keyword>
<dbReference type="InterPro" id="IPR022764">
    <property type="entry name" value="Peptidase_S54_rhomboid_dom"/>
</dbReference>
<evidence type="ECO:0000256" key="2">
    <source>
        <dbReference type="ARBA" id="ARBA00009045"/>
    </source>
</evidence>
<feature type="transmembrane region" description="Helical" evidence="7">
    <location>
        <begin position="193"/>
        <end position="210"/>
    </location>
</feature>
<protein>
    <submittedName>
        <fullName evidence="9">Membrane protein</fullName>
    </submittedName>
</protein>
<dbReference type="PANTHER" id="PTHR43731">
    <property type="entry name" value="RHOMBOID PROTEASE"/>
    <property type="match status" value="1"/>
</dbReference>
<dbReference type="Proteomes" id="UP000287247">
    <property type="component" value="Unassembled WGS sequence"/>
</dbReference>
<dbReference type="RefSeq" id="WP_124977335.1">
    <property type="nucleotide sequence ID" value="NZ_BDQK01000001.1"/>
</dbReference>
<keyword evidence="10" id="KW-1185">Reference proteome</keyword>
<evidence type="ECO:0000313" key="10">
    <source>
        <dbReference type="Proteomes" id="UP000287247"/>
    </source>
</evidence>
<dbReference type="GO" id="GO:0004252">
    <property type="term" value="F:serine-type endopeptidase activity"/>
    <property type="evidence" value="ECO:0007669"/>
    <property type="project" value="InterPro"/>
</dbReference>
<evidence type="ECO:0000256" key="3">
    <source>
        <dbReference type="ARBA" id="ARBA00022692"/>
    </source>
</evidence>
<evidence type="ECO:0000256" key="4">
    <source>
        <dbReference type="ARBA" id="ARBA00022801"/>
    </source>
</evidence>
<feature type="transmembrane region" description="Helical" evidence="7">
    <location>
        <begin position="108"/>
        <end position="129"/>
    </location>
</feature>
<evidence type="ECO:0000256" key="6">
    <source>
        <dbReference type="ARBA" id="ARBA00023136"/>
    </source>
</evidence>
<evidence type="ECO:0000256" key="7">
    <source>
        <dbReference type="SAM" id="Phobius"/>
    </source>
</evidence>